<keyword evidence="1" id="KW-0489">Methyltransferase</keyword>
<dbReference type="RefSeq" id="WP_195552097.1">
    <property type="nucleotide sequence ID" value="NZ_JADMNX010000010.1"/>
</dbReference>
<dbReference type="GO" id="GO:0008168">
    <property type="term" value="F:methyltransferase activity"/>
    <property type="evidence" value="ECO:0007669"/>
    <property type="project" value="UniProtKB-KW"/>
</dbReference>
<name>A0AAW6E144_9FIRM</name>
<dbReference type="Proteomes" id="UP001211421">
    <property type="component" value="Unassembled WGS sequence"/>
</dbReference>
<comment type="caution">
    <text evidence="1">The sequence shown here is derived from an EMBL/GenBank/DDBJ whole genome shotgun (WGS) entry which is preliminary data.</text>
</comment>
<protein>
    <submittedName>
        <fullName evidence="1">DNA cytosine methyltransferase</fullName>
    </submittedName>
</protein>
<dbReference type="AlphaFoldDB" id="A0AAW6E144"/>
<dbReference type="EMBL" id="JAQMLS010000010">
    <property type="protein sequence ID" value="MDB8742933.1"/>
    <property type="molecule type" value="Genomic_DNA"/>
</dbReference>
<gene>
    <name evidence="1" type="ORF">PNV70_12755</name>
</gene>
<reference evidence="1" key="1">
    <citation type="submission" date="2023-01" db="EMBL/GenBank/DDBJ databases">
        <title>Human gut microbiome strain richness.</title>
        <authorList>
            <person name="Chen-Liaw A."/>
        </authorList>
    </citation>
    <scope>NUCLEOTIDE SEQUENCE</scope>
    <source>
        <strain evidence="1">D59st1_B8_D59t2_181005</strain>
    </source>
</reference>
<evidence type="ECO:0000313" key="2">
    <source>
        <dbReference type="Proteomes" id="UP001211421"/>
    </source>
</evidence>
<proteinExistence type="predicted"/>
<keyword evidence="1" id="KW-0808">Transferase</keyword>
<dbReference type="GO" id="GO:0032259">
    <property type="term" value="P:methylation"/>
    <property type="evidence" value="ECO:0007669"/>
    <property type="project" value="UniProtKB-KW"/>
</dbReference>
<accession>A0AAW6E144</accession>
<sequence length="242" mass="27432">MKVLIACEESQEVCKAFRAKGHEAYSCDIQMCSGGHPEWHICNDVLDIINGNTDFFTCDGKQHTVETWDMIIAHPPCTYLTNVATRHYSLKCTPAEKVVERMKHREESIVFFMQIVSANAPKIAVENPIGRMNTVLRKADQIIHPYMFSNGPEDSEQFVTKATCLWLKGLPVLRPTYTGGKPDNGKLFGRYSNGKSRTWEETRHSGKDRAKVRSKTFKGIAFAMAEQWGNIKEDNDDNERGV</sequence>
<organism evidence="1 2">
    <name type="scientific">Ruminococcus bicirculans</name>
    <name type="common">ex Wegman et al. 2014</name>
    <dbReference type="NCBI Taxonomy" id="1160721"/>
    <lineage>
        <taxon>Bacteria</taxon>
        <taxon>Bacillati</taxon>
        <taxon>Bacillota</taxon>
        <taxon>Clostridia</taxon>
        <taxon>Eubacteriales</taxon>
        <taxon>Oscillospiraceae</taxon>
        <taxon>Ruminococcus</taxon>
    </lineage>
</organism>
<evidence type="ECO:0000313" key="1">
    <source>
        <dbReference type="EMBL" id="MDB8742933.1"/>
    </source>
</evidence>